<name>A0A7G5C0X7_9BACL</name>
<dbReference type="Pfam" id="PF16353">
    <property type="entry name" value="LacZ_4"/>
    <property type="match status" value="1"/>
</dbReference>
<comment type="catalytic activity">
    <reaction evidence="1">
        <text>Hydrolysis of terminal non-reducing beta-D-galactose residues in beta-D-galactosides.</text>
        <dbReference type="EC" id="3.2.1.23"/>
    </reaction>
</comment>
<dbReference type="Gene3D" id="3.20.20.80">
    <property type="entry name" value="Glycosidases"/>
    <property type="match status" value="1"/>
</dbReference>
<keyword evidence="6" id="KW-0326">Glycosidase</keyword>
<dbReference type="InterPro" id="IPR032312">
    <property type="entry name" value="LacZ_4"/>
</dbReference>
<keyword evidence="5" id="KW-0378">Hydrolase</keyword>
<evidence type="ECO:0000256" key="2">
    <source>
        <dbReference type="ARBA" id="ARBA00007401"/>
    </source>
</evidence>
<reference evidence="9 10" key="1">
    <citation type="submission" date="2019-07" db="EMBL/GenBank/DDBJ databases">
        <authorList>
            <person name="Kim J.K."/>
            <person name="Cheong H.-M."/>
            <person name="Choi Y."/>
            <person name="Hwang K.J."/>
            <person name="Lee S."/>
            <person name="Choi C."/>
        </authorList>
    </citation>
    <scope>NUCLEOTIDE SEQUENCE [LARGE SCALE GENOMIC DNA]</scope>
    <source>
        <strain evidence="9 10">KS 22</strain>
    </source>
</reference>
<dbReference type="Gene3D" id="2.60.40.10">
    <property type="entry name" value="Immunoglobulins"/>
    <property type="match status" value="2"/>
</dbReference>
<protein>
    <recommendedName>
        <fullName evidence="4">Beta-galactosidase</fullName>
        <ecNumber evidence="3">3.2.1.23</ecNumber>
    </recommendedName>
    <alternativeName>
        <fullName evidence="7">Lactase</fullName>
    </alternativeName>
</protein>
<dbReference type="SUPFAM" id="SSF49785">
    <property type="entry name" value="Galactose-binding domain-like"/>
    <property type="match status" value="1"/>
</dbReference>
<dbReference type="SUPFAM" id="SSF51445">
    <property type="entry name" value="(Trans)glycosidases"/>
    <property type="match status" value="1"/>
</dbReference>
<gene>
    <name evidence="9" type="ORF">FPL14_17955</name>
</gene>
<keyword evidence="10" id="KW-1185">Reference proteome</keyword>
<evidence type="ECO:0000256" key="3">
    <source>
        <dbReference type="ARBA" id="ARBA00012756"/>
    </source>
</evidence>
<dbReference type="KEGG" id="cchl:FPL14_17955"/>
<dbReference type="PANTHER" id="PTHR46323:SF2">
    <property type="entry name" value="BETA-GALACTOSIDASE"/>
    <property type="match status" value="1"/>
</dbReference>
<dbReference type="Proteomes" id="UP000515679">
    <property type="component" value="Chromosome"/>
</dbReference>
<dbReference type="GO" id="GO:0004565">
    <property type="term" value="F:beta-galactosidase activity"/>
    <property type="evidence" value="ECO:0007669"/>
    <property type="project" value="UniProtKB-EC"/>
</dbReference>
<dbReference type="Gene3D" id="2.60.120.260">
    <property type="entry name" value="Galactose-binding domain-like"/>
    <property type="match status" value="1"/>
</dbReference>
<sequence>MSTIDTEIPDWMNLNILERNTVAPRADLLPYGDWDSALDKNRAASPFYHLLNGSWRFNYAESPDLAPADFHVTDYRDEGWDQMPVPGNWQMNGYGRPHYSSCPYPFPIDPPNVPLMNPVGSYRTVFRLREGWGDRQTRLVFDGVDSSFHVWVNGQLVGYSQGSHNRSEFNIASYVRTGDNVLAVRVYQWCDGSYLESQDKWRLSGIFRDVFLLSLPDVTIEDVRVRTLMSGDYRSAELELKLKITQALNGNREMQSEGYSSWKLRAILMDENRETIFDHYYDGSLQPEDGHERIITLTESIEAPCMWTAETPYLYRLLLTIYDADDVIVEVQESSVGFRDIAIRDGRLYINGKPIIIKGVNRNEFHPVTGYVTTMDAMVADIKLMKQHNVNTVRLSHYPNDTRWLDLCDQYGLFAIDEADLETHGFHFIEDESYLSKHADWQEAYVQRARKMVERDKNHPSVILWSLGNESGYGSNHDAMADWIREADPTRPIHYERAYEASVVDVVSTMYPSVDMLIAEGEKDDPRPYLMIEFGHAMGNSTGNQKEYWDTVYAYPRLLGGLIWEWSDLGILQRTDEGKSWYAYGGDFGDEPHSGPFCMDGLTFPDRGLKPSILEYKKAIEPVKIEANDLLAGRVRITNRYHFATLEHLNGEWKLMHDGVELDGGTIAALATEPGSDDVIELPLNGDLLKSPGEYWIHIRFLLRDDASWAKAGHEIAWADLRLPVEIVNSASTPITVQHPLRVEEDNKEIIIIGEEFRITFDKLAGWISAWELQGENVLISGPKLNLWRAPVDNDVHLAKEWMKAGYNRLIADVRKFSACELSEDSCRLSVEMALGARGEGLAFRSIIQYEIDRNGRVNIEAALEPMKELPSLPRFGLELRLSDSYKQLTWFGKGPHECYPDRKESGKLGVYSGTVEEQFVPYEKPQENGNKSEVRWSTIMNEQGLGLRFKGKLPYEMSVHHYSIEDMTATRHIHQLTRLNETIVKLDAGQSGIGNHSCGYAPTMEKYLLGSKEQRFEISIAAVFGPRSSGA</sequence>
<evidence type="ECO:0000256" key="1">
    <source>
        <dbReference type="ARBA" id="ARBA00001412"/>
    </source>
</evidence>
<evidence type="ECO:0000313" key="9">
    <source>
        <dbReference type="EMBL" id="QMV42861.1"/>
    </source>
</evidence>
<dbReference type="InterPro" id="IPR023232">
    <property type="entry name" value="Glyco_hydro_2_AS"/>
</dbReference>
<proteinExistence type="inferred from homology"/>
<dbReference type="InterPro" id="IPR006102">
    <property type="entry name" value="Ig-like_GH2"/>
</dbReference>
<dbReference type="InterPro" id="IPR036156">
    <property type="entry name" value="Beta-gal/glucu_dom_sf"/>
</dbReference>
<dbReference type="PANTHER" id="PTHR46323">
    <property type="entry name" value="BETA-GALACTOSIDASE"/>
    <property type="match status" value="1"/>
</dbReference>
<dbReference type="SUPFAM" id="SSF74650">
    <property type="entry name" value="Galactose mutarotase-like"/>
    <property type="match status" value="1"/>
</dbReference>
<accession>A0A7G5C0X7</accession>
<dbReference type="GO" id="GO:0030246">
    <property type="term" value="F:carbohydrate binding"/>
    <property type="evidence" value="ECO:0007669"/>
    <property type="project" value="InterPro"/>
</dbReference>
<dbReference type="Pfam" id="PF00703">
    <property type="entry name" value="Glyco_hydro_2"/>
    <property type="match status" value="1"/>
</dbReference>
<comment type="similarity">
    <text evidence="2">Belongs to the glycosyl hydrolase 2 family.</text>
</comment>
<dbReference type="GO" id="GO:0009341">
    <property type="term" value="C:beta-galactosidase complex"/>
    <property type="evidence" value="ECO:0007669"/>
    <property type="project" value="InterPro"/>
</dbReference>
<dbReference type="InterPro" id="IPR017853">
    <property type="entry name" value="GH"/>
</dbReference>
<evidence type="ECO:0000313" key="10">
    <source>
        <dbReference type="Proteomes" id="UP000515679"/>
    </source>
</evidence>
<evidence type="ECO:0000256" key="6">
    <source>
        <dbReference type="ARBA" id="ARBA00023295"/>
    </source>
</evidence>
<dbReference type="RefSeq" id="WP_182299088.1">
    <property type="nucleotide sequence ID" value="NZ_CP041969.1"/>
</dbReference>
<dbReference type="InterPro" id="IPR004199">
    <property type="entry name" value="B-gal_small/dom_5"/>
</dbReference>
<dbReference type="Gene3D" id="2.70.98.10">
    <property type="match status" value="1"/>
</dbReference>
<dbReference type="InterPro" id="IPR008979">
    <property type="entry name" value="Galactose-bd-like_sf"/>
</dbReference>
<evidence type="ECO:0000256" key="4">
    <source>
        <dbReference type="ARBA" id="ARBA00013303"/>
    </source>
</evidence>
<evidence type="ECO:0000259" key="8">
    <source>
        <dbReference type="SMART" id="SM01038"/>
    </source>
</evidence>
<organism evidence="9 10">
    <name type="scientific">Cohnella cholangitidis</name>
    <dbReference type="NCBI Taxonomy" id="2598458"/>
    <lineage>
        <taxon>Bacteria</taxon>
        <taxon>Bacillati</taxon>
        <taxon>Bacillota</taxon>
        <taxon>Bacilli</taxon>
        <taxon>Bacillales</taxon>
        <taxon>Paenibacillaceae</taxon>
        <taxon>Cohnella</taxon>
    </lineage>
</organism>
<dbReference type="InterPro" id="IPR014718">
    <property type="entry name" value="GH-type_carb-bd"/>
</dbReference>
<dbReference type="SMART" id="SM01038">
    <property type="entry name" value="Bgal_small_N"/>
    <property type="match status" value="1"/>
</dbReference>
<dbReference type="EMBL" id="CP041969">
    <property type="protein sequence ID" value="QMV42861.1"/>
    <property type="molecule type" value="Genomic_DNA"/>
</dbReference>
<evidence type="ECO:0000256" key="7">
    <source>
        <dbReference type="ARBA" id="ARBA00032230"/>
    </source>
</evidence>
<dbReference type="GO" id="GO:0005990">
    <property type="term" value="P:lactose catabolic process"/>
    <property type="evidence" value="ECO:0007669"/>
    <property type="project" value="TreeGrafter"/>
</dbReference>
<dbReference type="PRINTS" id="PR00132">
    <property type="entry name" value="GLHYDRLASE2"/>
</dbReference>
<dbReference type="EC" id="3.2.1.23" evidence="3"/>
<dbReference type="Pfam" id="PF02836">
    <property type="entry name" value="Glyco_hydro_2_C"/>
    <property type="match status" value="1"/>
</dbReference>
<dbReference type="InterPro" id="IPR006104">
    <property type="entry name" value="Glyco_hydro_2_N"/>
</dbReference>
<evidence type="ECO:0000256" key="5">
    <source>
        <dbReference type="ARBA" id="ARBA00022801"/>
    </source>
</evidence>
<feature type="domain" description="Beta galactosidase small chain/" evidence="8">
    <location>
        <begin position="751"/>
        <end position="1022"/>
    </location>
</feature>
<dbReference type="AlphaFoldDB" id="A0A7G5C0X7"/>
<dbReference type="InterPro" id="IPR013783">
    <property type="entry name" value="Ig-like_fold"/>
</dbReference>
<dbReference type="SUPFAM" id="SSF49303">
    <property type="entry name" value="beta-Galactosidase/glucuronidase domain"/>
    <property type="match status" value="2"/>
</dbReference>
<dbReference type="InterPro" id="IPR006101">
    <property type="entry name" value="Glyco_hydro_2"/>
</dbReference>
<dbReference type="Pfam" id="PF02929">
    <property type="entry name" value="Bgal_small_N"/>
    <property type="match status" value="1"/>
</dbReference>
<dbReference type="InterPro" id="IPR050347">
    <property type="entry name" value="Bact_Beta-galactosidase"/>
</dbReference>
<dbReference type="Pfam" id="PF02837">
    <property type="entry name" value="Glyco_hydro_2_N"/>
    <property type="match status" value="1"/>
</dbReference>
<dbReference type="PROSITE" id="PS00608">
    <property type="entry name" value="GLYCOSYL_HYDROL_F2_2"/>
    <property type="match status" value="1"/>
</dbReference>
<dbReference type="InterPro" id="IPR006103">
    <property type="entry name" value="Glyco_hydro_2_cat"/>
</dbReference>
<dbReference type="InterPro" id="IPR011013">
    <property type="entry name" value="Gal_mutarotase_sf_dom"/>
</dbReference>